<gene>
    <name evidence="3" type="ORF">EFL95_14785</name>
</gene>
<comment type="catalytic activity">
    <reaction evidence="2">
        <text>oxidized coenzyme F420-(gamma-L-Glu)(n) + a quinol + H(+) = reduced coenzyme F420-(gamma-L-Glu)(n) + a quinone</text>
        <dbReference type="Rhea" id="RHEA:39663"/>
        <dbReference type="Rhea" id="RHEA-COMP:12939"/>
        <dbReference type="Rhea" id="RHEA-COMP:14378"/>
        <dbReference type="ChEBI" id="CHEBI:15378"/>
        <dbReference type="ChEBI" id="CHEBI:24646"/>
        <dbReference type="ChEBI" id="CHEBI:132124"/>
        <dbReference type="ChEBI" id="CHEBI:133980"/>
        <dbReference type="ChEBI" id="CHEBI:139511"/>
    </reaction>
</comment>
<dbReference type="NCBIfam" id="TIGR00026">
    <property type="entry name" value="hi_GC_TIGR00026"/>
    <property type="match status" value="1"/>
</dbReference>
<protein>
    <submittedName>
        <fullName evidence="3">Nitroreductase family deazaflavin-dependent oxidoreductase</fullName>
    </submittedName>
</protein>
<evidence type="ECO:0000256" key="2">
    <source>
        <dbReference type="ARBA" id="ARBA00049106"/>
    </source>
</evidence>
<dbReference type="Proteomes" id="UP000277094">
    <property type="component" value="Unassembled WGS sequence"/>
</dbReference>
<comment type="similarity">
    <text evidence="1">Belongs to the F420H(2)-dependent quinone reductase family.</text>
</comment>
<keyword evidence="4" id="KW-1185">Reference proteome</keyword>
<dbReference type="PANTHER" id="PTHR39428">
    <property type="entry name" value="F420H(2)-DEPENDENT QUINONE REDUCTASE RV1261C"/>
    <property type="match status" value="1"/>
</dbReference>
<dbReference type="InterPro" id="IPR012349">
    <property type="entry name" value="Split_barrel_FMN-bd"/>
</dbReference>
<dbReference type="PANTHER" id="PTHR39428:SF1">
    <property type="entry name" value="F420H(2)-DEPENDENT QUINONE REDUCTASE RV1261C"/>
    <property type="match status" value="1"/>
</dbReference>
<dbReference type="GO" id="GO:0005886">
    <property type="term" value="C:plasma membrane"/>
    <property type="evidence" value="ECO:0007669"/>
    <property type="project" value="TreeGrafter"/>
</dbReference>
<name>A0A3N0DX42_9ACTN</name>
<reference evidence="3 4" key="1">
    <citation type="submission" date="2018-11" db="EMBL/GenBank/DDBJ databases">
        <authorList>
            <person name="Li F."/>
        </authorList>
    </citation>
    <scope>NUCLEOTIDE SEQUENCE [LARGE SCALE GENOMIC DNA]</scope>
    <source>
        <strain evidence="3 4">KIS18-7</strain>
    </source>
</reference>
<proteinExistence type="inferred from homology"/>
<dbReference type="AlphaFoldDB" id="A0A3N0DX42"/>
<sequence length="179" mass="20237">MSNPPFPPRKPGLLMPLGVRVGAISWMPKLLPQIVWTDKLLQRVTSGRVTILDIAGLPNMMLTTTGRKSGLKRSNPLLCVPDGERILIAGSYFGGPREPLWVKNLEANPEVTVRFRNETTALVSRQLVDEERAQAWPVMVRTWPNFARYEQRTHRQIKVFELVPPAAERQRVEPLHASA</sequence>
<evidence type="ECO:0000313" key="4">
    <source>
        <dbReference type="Proteomes" id="UP000277094"/>
    </source>
</evidence>
<evidence type="ECO:0000256" key="1">
    <source>
        <dbReference type="ARBA" id="ARBA00008710"/>
    </source>
</evidence>
<dbReference type="SUPFAM" id="SSF50475">
    <property type="entry name" value="FMN-binding split barrel"/>
    <property type="match status" value="1"/>
</dbReference>
<dbReference type="InterPro" id="IPR004378">
    <property type="entry name" value="F420H2_quin_Rdtase"/>
</dbReference>
<accession>A0A3N0DX42</accession>
<dbReference type="RefSeq" id="WP_123234667.1">
    <property type="nucleotide sequence ID" value="NZ_RJSG01000002.1"/>
</dbReference>
<dbReference type="Pfam" id="PF04075">
    <property type="entry name" value="F420H2_quin_red"/>
    <property type="match status" value="1"/>
</dbReference>
<dbReference type="Gene3D" id="2.30.110.10">
    <property type="entry name" value="Electron Transport, Fmn-binding Protein, Chain A"/>
    <property type="match status" value="1"/>
</dbReference>
<dbReference type="EMBL" id="RJSG01000002">
    <property type="protein sequence ID" value="RNL80165.1"/>
    <property type="molecule type" value="Genomic_DNA"/>
</dbReference>
<dbReference type="GO" id="GO:0016491">
    <property type="term" value="F:oxidoreductase activity"/>
    <property type="evidence" value="ECO:0007669"/>
    <property type="project" value="InterPro"/>
</dbReference>
<evidence type="ECO:0000313" key="3">
    <source>
        <dbReference type="EMBL" id="RNL80165.1"/>
    </source>
</evidence>
<dbReference type="OrthoDB" id="8225825at2"/>
<dbReference type="GO" id="GO:0070967">
    <property type="term" value="F:coenzyme F420 binding"/>
    <property type="evidence" value="ECO:0007669"/>
    <property type="project" value="TreeGrafter"/>
</dbReference>
<organism evidence="3 4">
    <name type="scientific">Nocardioides marmorisolisilvae</name>
    <dbReference type="NCBI Taxonomy" id="1542737"/>
    <lineage>
        <taxon>Bacteria</taxon>
        <taxon>Bacillati</taxon>
        <taxon>Actinomycetota</taxon>
        <taxon>Actinomycetes</taxon>
        <taxon>Propionibacteriales</taxon>
        <taxon>Nocardioidaceae</taxon>
        <taxon>Nocardioides</taxon>
    </lineage>
</organism>
<comment type="caution">
    <text evidence="3">The sequence shown here is derived from an EMBL/GenBank/DDBJ whole genome shotgun (WGS) entry which is preliminary data.</text>
</comment>